<dbReference type="InterPro" id="IPR023578">
    <property type="entry name" value="Ras_GEF_dom_sf"/>
</dbReference>
<evidence type="ECO:0008006" key="8">
    <source>
        <dbReference type="Google" id="ProtNLM"/>
    </source>
</evidence>
<feature type="compositionally biased region" description="Polar residues" evidence="3">
    <location>
        <begin position="1046"/>
        <end position="1080"/>
    </location>
</feature>
<feature type="domain" description="N-terminal Ras-GEF" evidence="5">
    <location>
        <begin position="381"/>
        <end position="509"/>
    </location>
</feature>
<dbReference type="InterPro" id="IPR001895">
    <property type="entry name" value="RASGEF_cat_dom"/>
</dbReference>
<feature type="compositionally biased region" description="Polar residues" evidence="3">
    <location>
        <begin position="1182"/>
        <end position="1197"/>
    </location>
</feature>
<proteinExistence type="predicted"/>
<sequence length="1670" mass="185539">MESKSSTVESAIRKPDQAQGKLFTALFERNISSNIQTEDKIAASTLRRAHTVAQGRNVGGKTKVESKTARERISTSFLRVKDSHELLRKRSSKRLDVPSPPRDTPAGAREPNHFTVGNVGQNGKIFLRPIRNPSLKEPRPQPFAAPADQSKKEPFLSRGRDNHGVDEPSRWSNSQLSELRPDLIPEETCDDSQSVNTESARFDHYRSFRRPRQRARSFSTISEQGSTFRAGTNGEFRICIDRSDDRPDDRPKSADGSLRLALETSIPHYSLDLHRFSAQGSTPLYNSVYSRTSLSDNFLAARFLGENLKAGPIPDVYLSQPDRPSFAASMFSGTPAIELPRGSTATDKPTLYELKEPIEPSIFERLVLEMDHHTVVRYVSGSKDISAATPARIVAQISSESFMDYELVSDFFLTFRSYLSPSSLLALLLARLQWAIHRLQDDGRIIRIRTFAALRHWILNYFADDFIPNYDLRVRFCETINRMYGNVKAREGGGTSDLKILIDLKRCWYGRCSVYWDFQDQHIAYHTPDYPIAPGDDDQPSIGCTENHLRMVRTISSQEGERRPRPPHVRNDSSATAKSMPVSTDSDRSIHATSCSLPPKSPKRLSMSFIDTKAPHPVPLIPLKPMSSPQDPPTSSPVTSRRFPFHSHTHKRSGSFSDSARDGRAPLPLLKLETQGSFSRQEALNLGGLIRGELYAPSESYMTMMAPPSPPLLSSSRPNRRSQSEETTKPAPSSSGVKTIIGSIRRALNSRNGGQSTSIRNTNGPFAPPTRGKTSALPTNIAFGSDSYRDRKTVATNKKPMRIDILCEQSLEQYRRALAGYADGKEGGPGQEVDTPRLGKSWLASSADNNEEHYRTLLPDRARFKSQLTGGSQSIVIVDDTGLRNPVMSGAVGLEQPPGFLNGDNLPTNPRATSFYPPSQRSTLAGDEYSLPIYYDDTDSRSLGRASQFLRPPGLFASPRSSSVGRGSSSWKRTSPSLRLRKYASFQSGISRQRRALGVEPGLPTMDGSSQGSYSYDKPAGPTLRRRPGGDLRQMRNGLGGPLRSGPTSFISDATYRSSTANSIATRSTDTRSRPQTSLIPPNPRFSLLQTHSSQDLRPSFEAAIAQFAQIPDDDDGGVESALMKLEGKWQGTSPDIAAGPSQPQQSTRIQGSAREQELFYPSLAGQNARAGMDPGAHRRQTYSSGHSTYSHFQARSVTRRPYSESIAESEDSYSSIPLLERGLSDESMKKPTLSRTNSHQGVPGQILPSDASSKYTWDTESSHPSFDIVKETESIKCIPPGATFPAPQNFGQRLSGLSEYSTDLIDPEEATEQRLSLYTDSASRSSLGIPRHPLAHPPSPPMTIQHTRSVTSCASPLNHSLFQAPPLTPDPSPSRNMELGHIRSINTRHVSKDVLSRSEWDRQCQDLQSTSEPDHVPFILSCESQTLAQQLAIIEMAALSEIDWKDLIDMRWSSGSPSSLSWVQFLMEEERRGIDLVVGRFNMMVKWVLSEIVLTRDVHERARTITKFIHTAAHARRMCNYATMLQISIALSSTDCSRLQKTWALVSPGDRGLLKDMEVLIQPVRNFNDLRVEMETANVQGGCIPFVGLYVHDLTYNSQKPAQVATHDGEPLINFERYRTTAKIVKSLLRLIDASTKYNFEPVQGIIERCLWIASLSEEEIQSHSRRLE</sequence>
<dbReference type="Pfam" id="PF00618">
    <property type="entry name" value="RasGEF_N"/>
    <property type="match status" value="1"/>
</dbReference>
<protein>
    <recommendedName>
        <fullName evidence="8">Guanine nucleotide exchange factor</fullName>
    </recommendedName>
</protein>
<dbReference type="GO" id="GO:0007265">
    <property type="term" value="P:Ras protein signal transduction"/>
    <property type="evidence" value="ECO:0007669"/>
    <property type="project" value="TreeGrafter"/>
</dbReference>
<dbReference type="InterPro" id="IPR036964">
    <property type="entry name" value="RASGEF_cat_dom_sf"/>
</dbReference>
<feature type="region of interest" description="Disordered" evidence="3">
    <location>
        <begin position="950"/>
        <end position="974"/>
    </location>
</feature>
<feature type="compositionally biased region" description="Basic and acidic residues" evidence="3">
    <location>
        <begin position="149"/>
        <end position="169"/>
    </location>
</feature>
<dbReference type="InterPro" id="IPR008937">
    <property type="entry name" value="Ras-like_GEF"/>
</dbReference>
<dbReference type="Proteomes" id="UP000326565">
    <property type="component" value="Unassembled WGS sequence"/>
</dbReference>
<dbReference type="InterPro" id="IPR000651">
    <property type="entry name" value="Ras-like_Gua-exchang_fac_N"/>
</dbReference>
<name>A0A5N5XE56_9EURO</name>
<feature type="compositionally biased region" description="Low complexity" evidence="3">
    <location>
        <begin position="958"/>
        <end position="970"/>
    </location>
</feature>
<feature type="compositionally biased region" description="Polar residues" evidence="3">
    <location>
        <begin position="1142"/>
        <end position="1151"/>
    </location>
</feature>
<dbReference type="PANTHER" id="PTHR23113:SF363">
    <property type="entry name" value="PROTEIN SON OF SEVENLESS"/>
    <property type="match status" value="1"/>
</dbReference>
<evidence type="ECO:0000313" key="6">
    <source>
        <dbReference type="EMBL" id="KAB8077814.1"/>
    </source>
</evidence>
<evidence type="ECO:0000256" key="3">
    <source>
        <dbReference type="SAM" id="MobiDB-lite"/>
    </source>
</evidence>
<feature type="region of interest" description="Disordered" evidence="3">
    <location>
        <begin position="54"/>
        <end position="207"/>
    </location>
</feature>
<dbReference type="SUPFAM" id="SSF48366">
    <property type="entry name" value="Ras GEF"/>
    <property type="match status" value="1"/>
</dbReference>
<dbReference type="Pfam" id="PF00617">
    <property type="entry name" value="RasGEF"/>
    <property type="match status" value="1"/>
</dbReference>
<gene>
    <name evidence="6" type="ORF">BDV29DRAFT_35918</name>
</gene>
<evidence type="ECO:0000313" key="7">
    <source>
        <dbReference type="Proteomes" id="UP000326565"/>
    </source>
</evidence>
<feature type="compositionally biased region" description="Polar residues" evidence="3">
    <location>
        <begin position="572"/>
        <end position="584"/>
    </location>
</feature>
<evidence type="ECO:0000259" key="5">
    <source>
        <dbReference type="PROSITE" id="PS50212"/>
    </source>
</evidence>
<feature type="domain" description="Ras-GEF" evidence="4">
    <location>
        <begin position="1424"/>
        <end position="1667"/>
    </location>
</feature>
<feature type="region of interest" description="Disordered" evidence="3">
    <location>
        <begin position="555"/>
        <end position="662"/>
    </location>
</feature>
<reference evidence="6 7" key="1">
    <citation type="submission" date="2019-04" db="EMBL/GenBank/DDBJ databases">
        <title>Friends and foes A comparative genomics study of 23 Aspergillus species from section Flavi.</title>
        <authorList>
            <consortium name="DOE Joint Genome Institute"/>
            <person name="Kjaerbolling I."/>
            <person name="Vesth T."/>
            <person name="Frisvad J.C."/>
            <person name="Nybo J.L."/>
            <person name="Theobald S."/>
            <person name="Kildgaard S."/>
            <person name="Isbrandt T."/>
            <person name="Kuo A."/>
            <person name="Sato A."/>
            <person name="Lyhne E.K."/>
            <person name="Kogle M.E."/>
            <person name="Wiebenga A."/>
            <person name="Kun R.S."/>
            <person name="Lubbers R.J."/>
            <person name="Makela M.R."/>
            <person name="Barry K."/>
            <person name="Chovatia M."/>
            <person name="Clum A."/>
            <person name="Daum C."/>
            <person name="Haridas S."/>
            <person name="He G."/>
            <person name="LaButti K."/>
            <person name="Lipzen A."/>
            <person name="Mondo S."/>
            <person name="Riley R."/>
            <person name="Salamov A."/>
            <person name="Simmons B.A."/>
            <person name="Magnuson J.K."/>
            <person name="Henrissat B."/>
            <person name="Mortensen U.H."/>
            <person name="Larsen T.O."/>
            <person name="Devries R.P."/>
            <person name="Grigoriev I.V."/>
            <person name="Machida M."/>
            <person name="Baker S.E."/>
            <person name="Andersen M.R."/>
        </authorList>
    </citation>
    <scope>NUCLEOTIDE SEQUENCE [LARGE SCALE GENOMIC DNA]</scope>
    <source>
        <strain evidence="6 7">CBS 151.66</strain>
    </source>
</reference>
<evidence type="ECO:0000256" key="2">
    <source>
        <dbReference type="PROSITE-ProRule" id="PRU00168"/>
    </source>
</evidence>
<feature type="compositionally biased region" description="Basic and acidic residues" evidence="3">
    <location>
        <begin position="62"/>
        <end position="96"/>
    </location>
</feature>
<keyword evidence="7" id="KW-1185">Reference proteome</keyword>
<feature type="region of interest" description="Disordered" evidence="3">
    <location>
        <begin position="1131"/>
        <end position="1153"/>
    </location>
</feature>
<dbReference type="EMBL" id="ML732164">
    <property type="protein sequence ID" value="KAB8077814.1"/>
    <property type="molecule type" value="Genomic_DNA"/>
</dbReference>
<feature type="region of interest" description="Disordered" evidence="3">
    <location>
        <begin position="701"/>
        <end position="784"/>
    </location>
</feature>
<feature type="compositionally biased region" description="Polar residues" evidence="3">
    <location>
        <begin position="749"/>
        <end position="764"/>
    </location>
</feature>
<evidence type="ECO:0000256" key="1">
    <source>
        <dbReference type="ARBA" id="ARBA00022658"/>
    </source>
</evidence>
<dbReference type="PROSITE" id="PS50212">
    <property type="entry name" value="RASGEF_NTER"/>
    <property type="match status" value="1"/>
</dbReference>
<accession>A0A5N5XE56</accession>
<dbReference type="GO" id="GO:0005085">
    <property type="term" value="F:guanyl-nucleotide exchange factor activity"/>
    <property type="evidence" value="ECO:0007669"/>
    <property type="project" value="UniProtKB-KW"/>
</dbReference>
<keyword evidence="1 2" id="KW-0344">Guanine-nucleotide releasing factor</keyword>
<organism evidence="6 7">
    <name type="scientific">Aspergillus leporis</name>
    <dbReference type="NCBI Taxonomy" id="41062"/>
    <lineage>
        <taxon>Eukaryota</taxon>
        <taxon>Fungi</taxon>
        <taxon>Dikarya</taxon>
        <taxon>Ascomycota</taxon>
        <taxon>Pezizomycotina</taxon>
        <taxon>Eurotiomycetes</taxon>
        <taxon>Eurotiomycetidae</taxon>
        <taxon>Eurotiales</taxon>
        <taxon>Aspergillaceae</taxon>
        <taxon>Aspergillus</taxon>
        <taxon>Aspergillus subgen. Circumdati</taxon>
    </lineage>
</organism>
<feature type="region of interest" description="Disordered" evidence="3">
    <location>
        <begin position="995"/>
        <end position="1088"/>
    </location>
</feature>
<dbReference type="OrthoDB" id="10254377at2759"/>
<dbReference type="SMART" id="SM00147">
    <property type="entry name" value="RasGEF"/>
    <property type="match status" value="1"/>
</dbReference>
<dbReference type="SMART" id="SM00229">
    <property type="entry name" value="RasGEFN"/>
    <property type="match status" value="1"/>
</dbReference>
<dbReference type="PROSITE" id="PS50009">
    <property type="entry name" value="RASGEF_CAT"/>
    <property type="match status" value="1"/>
</dbReference>
<dbReference type="PANTHER" id="PTHR23113">
    <property type="entry name" value="GUANINE NUCLEOTIDE EXCHANGE FACTOR"/>
    <property type="match status" value="1"/>
</dbReference>
<feature type="compositionally biased region" description="Basic residues" evidence="3">
    <location>
        <begin position="643"/>
        <end position="653"/>
    </location>
</feature>
<dbReference type="Gene3D" id="1.20.870.10">
    <property type="entry name" value="Son of sevenless (SoS) protein Chain: S domain 1"/>
    <property type="match status" value="1"/>
</dbReference>
<dbReference type="Gene3D" id="1.10.840.10">
    <property type="entry name" value="Ras guanine-nucleotide exchange factors catalytic domain"/>
    <property type="match status" value="1"/>
</dbReference>
<evidence type="ECO:0000259" key="4">
    <source>
        <dbReference type="PROSITE" id="PS50009"/>
    </source>
</evidence>
<feature type="region of interest" description="Disordered" evidence="3">
    <location>
        <begin position="1170"/>
        <end position="1259"/>
    </location>
</feature>
<dbReference type="GO" id="GO:0005886">
    <property type="term" value="C:plasma membrane"/>
    <property type="evidence" value="ECO:0007669"/>
    <property type="project" value="TreeGrafter"/>
</dbReference>